<evidence type="ECO:0000256" key="2">
    <source>
        <dbReference type="ARBA" id="ARBA00004414"/>
    </source>
</evidence>
<keyword evidence="5" id="KW-0479">Metal-binding</keyword>
<evidence type="ECO:0000256" key="1">
    <source>
        <dbReference type="ARBA" id="ARBA00004125"/>
    </source>
</evidence>
<keyword evidence="8" id="KW-0812">Transmembrane</keyword>
<evidence type="ECO:0000256" key="7">
    <source>
        <dbReference type="ARBA" id="ARBA00023136"/>
    </source>
</evidence>
<evidence type="ECO:0000259" key="9">
    <source>
        <dbReference type="PROSITE" id="PS51837"/>
    </source>
</evidence>
<comment type="similarity">
    <text evidence="4">Belongs to the CDIP1/LITAF family.</text>
</comment>
<reference evidence="10" key="3">
    <citation type="submission" date="2025-09" db="UniProtKB">
        <authorList>
            <consortium name="Ensembl"/>
        </authorList>
    </citation>
    <scope>IDENTIFICATION</scope>
</reference>
<dbReference type="GO" id="GO:0008270">
    <property type="term" value="F:zinc ion binding"/>
    <property type="evidence" value="ECO:0007669"/>
    <property type="project" value="TreeGrafter"/>
</dbReference>
<comment type="subcellular location">
    <subcellularLocation>
        <location evidence="1">Endosome membrane</location>
        <topology evidence="1">Peripheral membrane protein</topology>
        <orientation evidence="1">Cytoplasmic side</orientation>
    </subcellularLocation>
    <subcellularLocation>
        <location evidence="2">Late endosome membrane</location>
    </subcellularLocation>
    <subcellularLocation>
        <location evidence="3">Lysosome membrane</location>
        <topology evidence="3">Peripheral membrane protein</topology>
        <orientation evidence="3">Cytoplasmic side</orientation>
    </subcellularLocation>
</comment>
<dbReference type="InterPro" id="IPR006629">
    <property type="entry name" value="LITAF"/>
</dbReference>
<keyword evidence="6" id="KW-0862">Zinc</keyword>
<keyword evidence="8" id="KW-1133">Transmembrane helix</keyword>
<evidence type="ECO:0000256" key="4">
    <source>
        <dbReference type="ARBA" id="ARBA00005975"/>
    </source>
</evidence>
<dbReference type="Proteomes" id="UP000265040">
    <property type="component" value="Chromosome 1"/>
</dbReference>
<dbReference type="GO" id="GO:0098560">
    <property type="term" value="C:cytoplasmic side of late endosome membrane"/>
    <property type="evidence" value="ECO:0007669"/>
    <property type="project" value="TreeGrafter"/>
</dbReference>
<reference evidence="10" key="2">
    <citation type="submission" date="2025-08" db="UniProtKB">
        <authorList>
            <consortium name="Ensembl"/>
        </authorList>
    </citation>
    <scope>IDENTIFICATION</scope>
</reference>
<evidence type="ECO:0000256" key="3">
    <source>
        <dbReference type="ARBA" id="ARBA00004630"/>
    </source>
</evidence>
<evidence type="ECO:0000256" key="6">
    <source>
        <dbReference type="ARBA" id="ARBA00022833"/>
    </source>
</evidence>
<dbReference type="GeneID" id="113161593"/>
<dbReference type="PANTHER" id="PTHR23292:SF45">
    <property type="entry name" value="LIPOPOLYSACCHARIDE-INDUCED TUMOR NECROSIS FACTOR-ALPHA FACTOR HOMOLOG"/>
    <property type="match status" value="1"/>
</dbReference>
<proteinExistence type="inferred from homology"/>
<feature type="domain" description="LITAF" evidence="9">
    <location>
        <begin position="77"/>
        <end position="160"/>
    </location>
</feature>
<dbReference type="Ensembl" id="ENSATET00000038661.2">
    <property type="protein sequence ID" value="ENSATEP00000065364.1"/>
    <property type="gene ID" value="ENSATEG00000026213.2"/>
</dbReference>
<sequence>MEKGQGPPPQMLPVMDIPAPPYPGPPVQPVPEMYYPQQQPVVQPVVHPVYQPVVQPVVQPGQQIAYQYSAQQPQVVQPVSQVVVQQMPREAPGQMVCPRCQNTVVSSVMYKSGLLTWLICGLLGIFGIWPCCLIPFCVDACKDVEHVCPACNNILHVHKRL</sequence>
<dbReference type="InterPro" id="IPR037519">
    <property type="entry name" value="LITAF_fam"/>
</dbReference>
<dbReference type="SMART" id="SM00714">
    <property type="entry name" value="LITAF"/>
    <property type="match status" value="1"/>
</dbReference>
<reference evidence="10" key="1">
    <citation type="submission" date="2021-04" db="EMBL/GenBank/DDBJ databases">
        <authorList>
            <consortium name="Wellcome Sanger Institute Data Sharing"/>
        </authorList>
    </citation>
    <scope>NUCLEOTIDE SEQUENCE [LARGE SCALE GENOMIC DNA]</scope>
</reference>
<dbReference type="GeneTree" id="ENSGT00940000155366"/>
<dbReference type="PROSITE" id="PS51837">
    <property type="entry name" value="LITAF"/>
    <property type="match status" value="1"/>
</dbReference>
<protein>
    <recommendedName>
        <fullName evidence="9">LITAF domain-containing protein</fullName>
    </recommendedName>
</protein>
<dbReference type="GO" id="GO:0005634">
    <property type="term" value="C:nucleus"/>
    <property type="evidence" value="ECO:0007669"/>
    <property type="project" value="TreeGrafter"/>
</dbReference>
<dbReference type="InParanoid" id="A0A7N6BQR2"/>
<keyword evidence="11" id="KW-1185">Reference proteome</keyword>
<name>A0A7N6BQR2_ANATE</name>
<dbReference type="Pfam" id="PF10601">
    <property type="entry name" value="zf-LITAF-like"/>
    <property type="match status" value="1"/>
</dbReference>
<dbReference type="AlphaFoldDB" id="A0A7N6BQR2"/>
<organism evidence="10 11">
    <name type="scientific">Anabas testudineus</name>
    <name type="common">Climbing perch</name>
    <name type="synonym">Anthias testudineus</name>
    <dbReference type="NCBI Taxonomy" id="64144"/>
    <lineage>
        <taxon>Eukaryota</taxon>
        <taxon>Metazoa</taxon>
        <taxon>Chordata</taxon>
        <taxon>Craniata</taxon>
        <taxon>Vertebrata</taxon>
        <taxon>Euteleostomi</taxon>
        <taxon>Actinopterygii</taxon>
        <taxon>Neopterygii</taxon>
        <taxon>Teleostei</taxon>
        <taxon>Neoteleostei</taxon>
        <taxon>Acanthomorphata</taxon>
        <taxon>Anabantaria</taxon>
        <taxon>Anabantiformes</taxon>
        <taxon>Anabantoidei</taxon>
        <taxon>Anabantidae</taxon>
        <taxon>Anabas</taxon>
    </lineage>
</organism>
<evidence type="ECO:0000256" key="8">
    <source>
        <dbReference type="SAM" id="Phobius"/>
    </source>
</evidence>
<evidence type="ECO:0000256" key="5">
    <source>
        <dbReference type="ARBA" id="ARBA00022723"/>
    </source>
</evidence>
<dbReference type="PANTHER" id="PTHR23292">
    <property type="entry name" value="LIPOPOLYSACCHARIDE-INDUCED TUMOR NECROSIS FACTOR-ALPHA FACTOR"/>
    <property type="match status" value="1"/>
</dbReference>
<evidence type="ECO:0000313" key="10">
    <source>
        <dbReference type="Ensembl" id="ENSATEP00000065364.1"/>
    </source>
</evidence>
<accession>A0A7N6BQR2</accession>
<evidence type="ECO:0000313" key="11">
    <source>
        <dbReference type="Proteomes" id="UP000265040"/>
    </source>
</evidence>
<feature type="transmembrane region" description="Helical" evidence="8">
    <location>
        <begin position="114"/>
        <end position="136"/>
    </location>
</feature>
<keyword evidence="7 8" id="KW-0472">Membrane</keyword>
<dbReference type="GO" id="GO:0098574">
    <property type="term" value="C:cytoplasmic side of lysosomal membrane"/>
    <property type="evidence" value="ECO:0007669"/>
    <property type="project" value="TreeGrafter"/>
</dbReference>
<dbReference type="RefSeq" id="XP_026215054.1">
    <property type="nucleotide sequence ID" value="XM_026359269.1"/>
</dbReference>
<dbReference type="OrthoDB" id="4713066at2759"/>